<feature type="region of interest" description="Disordered" evidence="1">
    <location>
        <begin position="139"/>
        <end position="228"/>
    </location>
</feature>
<dbReference type="AlphaFoldDB" id="A0A7R9Y0R8"/>
<gene>
    <name evidence="2" type="ORF">PCOL08062_LOCUS6209</name>
</gene>
<feature type="compositionally biased region" description="Polar residues" evidence="1">
    <location>
        <begin position="213"/>
        <end position="223"/>
    </location>
</feature>
<feature type="compositionally biased region" description="Low complexity" evidence="1">
    <location>
        <begin position="152"/>
        <end position="184"/>
    </location>
</feature>
<proteinExistence type="predicted"/>
<sequence length="276" mass="29013">MDTDAHMGNPDASLRTWTGTHQAIGDGTGCIRLPAAQQPVAEPEVNCIYLSSYARAGGPWAEERGMAGAQHRCGPKCTIRQEFGNVWRCMSSGKLHICDATCEERIAWGPNECICRISRRVTPLTHNEASYVRRVLSKRSARDDDIEDSDDAGASPSRGGGARARAYASAQAQRQHLQQQQQQHTGGCFGILTPGGESSKRQRSAVRPPPFQQLANGQTSHAPTASRGVNPFAVGFGGASTSSALGPPGPAGVGAFGSMSGFNSCAGAAAPDTDMC</sequence>
<reference evidence="2" key="1">
    <citation type="submission" date="2021-01" db="EMBL/GenBank/DDBJ databases">
        <authorList>
            <person name="Corre E."/>
            <person name="Pelletier E."/>
            <person name="Niang G."/>
            <person name="Scheremetjew M."/>
            <person name="Finn R."/>
            <person name="Kale V."/>
            <person name="Holt S."/>
            <person name="Cochrane G."/>
            <person name="Meng A."/>
            <person name="Brown T."/>
            <person name="Cohen L."/>
        </authorList>
    </citation>
    <scope>NUCLEOTIDE SEQUENCE</scope>
    <source>
        <strain evidence="2">CCMP1413</strain>
    </source>
</reference>
<evidence type="ECO:0000313" key="2">
    <source>
        <dbReference type="EMBL" id="CAD8239573.1"/>
    </source>
</evidence>
<accession>A0A7R9Y0R8</accession>
<evidence type="ECO:0000256" key="1">
    <source>
        <dbReference type="SAM" id="MobiDB-lite"/>
    </source>
</evidence>
<dbReference type="PANTHER" id="PTHR36372">
    <property type="entry name" value="EXPRESSED PROTEIN"/>
    <property type="match status" value="1"/>
</dbReference>
<name>A0A7R9Y0R8_9VIRI</name>
<protein>
    <submittedName>
        <fullName evidence="2">Uncharacterized protein</fullName>
    </submittedName>
</protein>
<dbReference type="EMBL" id="HBDZ01008116">
    <property type="protein sequence ID" value="CAD8239573.1"/>
    <property type="molecule type" value="Transcribed_RNA"/>
</dbReference>
<organism evidence="2">
    <name type="scientific">Prasinoderma coloniale</name>
    <dbReference type="NCBI Taxonomy" id="156133"/>
    <lineage>
        <taxon>Eukaryota</taxon>
        <taxon>Viridiplantae</taxon>
        <taxon>Prasinodermophyta</taxon>
        <taxon>Prasinodermophyceae</taxon>
        <taxon>Prasinodermales</taxon>
        <taxon>Prasinodermaceae</taxon>
        <taxon>Prasinoderma</taxon>
    </lineage>
</organism>